<evidence type="ECO:0000313" key="1">
    <source>
        <dbReference type="EMBL" id="CAJ2632299.1"/>
    </source>
</evidence>
<name>A0ACB0IJ98_TRIPR</name>
<protein>
    <submittedName>
        <fullName evidence="1">Uncharacterized protein</fullName>
    </submittedName>
</protein>
<accession>A0ACB0IJ98</accession>
<reference evidence="1" key="1">
    <citation type="submission" date="2023-10" db="EMBL/GenBank/DDBJ databases">
        <authorList>
            <person name="Rodriguez Cubillos JULIANA M."/>
            <person name="De Vega J."/>
        </authorList>
    </citation>
    <scope>NUCLEOTIDE SEQUENCE</scope>
</reference>
<dbReference type="EMBL" id="CASHSV030000001">
    <property type="protein sequence ID" value="CAJ2632299.1"/>
    <property type="molecule type" value="Genomic_DNA"/>
</dbReference>
<dbReference type="Proteomes" id="UP001177021">
    <property type="component" value="Unassembled WGS sequence"/>
</dbReference>
<proteinExistence type="predicted"/>
<gene>
    <name evidence="1" type="ORF">MILVUS5_LOCUS3636</name>
</gene>
<evidence type="ECO:0000313" key="2">
    <source>
        <dbReference type="Proteomes" id="UP001177021"/>
    </source>
</evidence>
<organism evidence="1 2">
    <name type="scientific">Trifolium pratense</name>
    <name type="common">Red clover</name>
    <dbReference type="NCBI Taxonomy" id="57577"/>
    <lineage>
        <taxon>Eukaryota</taxon>
        <taxon>Viridiplantae</taxon>
        <taxon>Streptophyta</taxon>
        <taxon>Embryophyta</taxon>
        <taxon>Tracheophyta</taxon>
        <taxon>Spermatophyta</taxon>
        <taxon>Magnoliopsida</taxon>
        <taxon>eudicotyledons</taxon>
        <taxon>Gunneridae</taxon>
        <taxon>Pentapetalae</taxon>
        <taxon>rosids</taxon>
        <taxon>fabids</taxon>
        <taxon>Fabales</taxon>
        <taxon>Fabaceae</taxon>
        <taxon>Papilionoideae</taxon>
        <taxon>50 kb inversion clade</taxon>
        <taxon>NPAAA clade</taxon>
        <taxon>Hologalegina</taxon>
        <taxon>IRL clade</taxon>
        <taxon>Trifolieae</taxon>
        <taxon>Trifolium</taxon>
    </lineage>
</organism>
<keyword evidence="2" id="KW-1185">Reference proteome</keyword>
<comment type="caution">
    <text evidence="1">The sequence shown here is derived from an EMBL/GenBank/DDBJ whole genome shotgun (WGS) entry which is preliminary data.</text>
</comment>
<sequence>MSLPETASLWWNSSQQQQQKTQQEEEGEIEDDVVSDTITKMKSTPEEEEKESMFEKPLTPSDVGKLNRLVIPKQHAERYFPLDSEEVKGLLLSFEDESGKCWRFRYSYWNSSQSYVLTKGWSRYVKDKRLDAGDVVLFQRHRTQPSRFFISWRRRHGSNSTPPAYVSNSIDGNGVVSVGWARGLYPAPNAYPTHHHHPLSNYHAGGGTESQNTSTGCGNNSSSSTSRVLRLFGVNMECQPDNDNININDDSQTNFTPDNNQCSYNNNNNNNNNNISSSTTTTTQGTAIPQFYHHLHRQPPSNPHHHMLRQQPY</sequence>